<dbReference type="Proteomes" id="UP001528912">
    <property type="component" value="Unassembled WGS sequence"/>
</dbReference>
<dbReference type="EMBL" id="JAROAV010000044">
    <property type="protein sequence ID" value="MDF8265935.1"/>
    <property type="molecule type" value="Genomic_DNA"/>
</dbReference>
<dbReference type="RefSeq" id="WP_277193197.1">
    <property type="nucleotide sequence ID" value="NZ_JAROAV010000044.1"/>
</dbReference>
<evidence type="ECO:0000313" key="2">
    <source>
        <dbReference type="Proteomes" id="UP001528912"/>
    </source>
</evidence>
<keyword evidence="2" id="KW-1185">Reference proteome</keyword>
<proteinExistence type="predicted"/>
<name>A0ABT6CAM1_9MICO</name>
<protein>
    <submittedName>
        <fullName evidence="1">Uncharacterized protein</fullName>
    </submittedName>
</protein>
<accession>A0ABT6CAM1</accession>
<organism evidence="1 2">
    <name type="scientific">Luteipulveratus flavus</name>
    <dbReference type="NCBI Taxonomy" id="3031728"/>
    <lineage>
        <taxon>Bacteria</taxon>
        <taxon>Bacillati</taxon>
        <taxon>Actinomycetota</taxon>
        <taxon>Actinomycetes</taxon>
        <taxon>Micrococcales</taxon>
        <taxon>Dermacoccaceae</taxon>
        <taxon>Luteipulveratus</taxon>
    </lineage>
</organism>
<reference evidence="1 2" key="1">
    <citation type="submission" date="2023-03" db="EMBL/GenBank/DDBJ databases">
        <title>YIM 133296 draft genome.</title>
        <authorList>
            <person name="Xiong L."/>
        </authorList>
    </citation>
    <scope>NUCLEOTIDE SEQUENCE [LARGE SCALE GENOMIC DNA]</scope>
    <source>
        <strain evidence="1 2">YIM 133296</strain>
    </source>
</reference>
<comment type="caution">
    <text evidence="1">The sequence shown here is derived from an EMBL/GenBank/DDBJ whole genome shotgun (WGS) entry which is preliminary data.</text>
</comment>
<evidence type="ECO:0000313" key="1">
    <source>
        <dbReference type="EMBL" id="MDF8265935.1"/>
    </source>
</evidence>
<sequence length="73" mass="7756">MAALAMLPVIGVVLSMIVGSLAAIGRIATPAAERAPLRRWRLREVAANASIGRREWALALDTAYRRNPSSTAG</sequence>
<gene>
    <name evidence="1" type="ORF">P4R38_16935</name>
</gene>